<dbReference type="Pfam" id="PF00041">
    <property type="entry name" value="fn3"/>
    <property type="match status" value="3"/>
</dbReference>
<feature type="domain" description="Fibronectin type-III" evidence="1">
    <location>
        <begin position="208"/>
        <end position="297"/>
    </location>
</feature>
<feature type="non-terminal residue" evidence="2">
    <location>
        <position position="1"/>
    </location>
</feature>
<dbReference type="SUPFAM" id="SSF49265">
    <property type="entry name" value="Fibronectin type III"/>
    <property type="match status" value="3"/>
</dbReference>
<dbReference type="PROSITE" id="PS00022">
    <property type="entry name" value="EGF_1"/>
    <property type="match status" value="1"/>
</dbReference>
<organism evidence="2">
    <name type="scientific">Graphocephala atropunctata</name>
    <dbReference type="NCBI Taxonomy" id="36148"/>
    <lineage>
        <taxon>Eukaryota</taxon>
        <taxon>Metazoa</taxon>
        <taxon>Ecdysozoa</taxon>
        <taxon>Arthropoda</taxon>
        <taxon>Hexapoda</taxon>
        <taxon>Insecta</taxon>
        <taxon>Pterygota</taxon>
        <taxon>Neoptera</taxon>
        <taxon>Paraneoptera</taxon>
        <taxon>Hemiptera</taxon>
        <taxon>Auchenorrhyncha</taxon>
        <taxon>Membracoidea</taxon>
        <taxon>Cicadellidae</taxon>
        <taxon>Cicadellinae</taxon>
        <taxon>Cicadellini</taxon>
        <taxon>Graphocephala</taxon>
    </lineage>
</organism>
<dbReference type="InterPro" id="IPR003961">
    <property type="entry name" value="FN3_dom"/>
</dbReference>
<feature type="domain" description="Fibronectin type-III" evidence="1">
    <location>
        <begin position="302"/>
        <end position="401"/>
    </location>
</feature>
<dbReference type="InterPro" id="IPR050713">
    <property type="entry name" value="RTP_Phos/Ushers"/>
</dbReference>
<feature type="domain" description="Fibronectin type-III" evidence="1">
    <location>
        <begin position="597"/>
        <end position="699"/>
    </location>
</feature>
<dbReference type="AlphaFoldDB" id="A0A1B6MHH7"/>
<dbReference type="InterPro" id="IPR000742">
    <property type="entry name" value="EGF"/>
</dbReference>
<proteinExistence type="predicted"/>
<dbReference type="SMART" id="SM00060">
    <property type="entry name" value="FN3"/>
    <property type="match status" value="5"/>
</dbReference>
<dbReference type="PROSITE" id="PS50853">
    <property type="entry name" value="FN3"/>
    <property type="match status" value="4"/>
</dbReference>
<dbReference type="PANTHER" id="PTHR46957:SF3">
    <property type="entry name" value="CYTOKINE RECEPTOR"/>
    <property type="match status" value="1"/>
</dbReference>
<accession>A0A1B6MHH7</accession>
<dbReference type="InterPro" id="IPR036116">
    <property type="entry name" value="FN3_sf"/>
</dbReference>
<dbReference type="CDD" id="cd00063">
    <property type="entry name" value="FN3"/>
    <property type="match status" value="4"/>
</dbReference>
<dbReference type="Gene3D" id="2.170.300.10">
    <property type="entry name" value="Tie2 ligand-binding domain superfamily"/>
    <property type="match status" value="1"/>
</dbReference>
<dbReference type="Gene3D" id="2.60.40.10">
    <property type="entry name" value="Immunoglobulins"/>
    <property type="match status" value="3"/>
</dbReference>
<gene>
    <name evidence="2" type="ORF">g.22636</name>
</gene>
<feature type="domain" description="Fibronectin type-III" evidence="1">
    <location>
        <begin position="496"/>
        <end position="593"/>
    </location>
</feature>
<evidence type="ECO:0000259" key="1">
    <source>
        <dbReference type="PROSITE" id="PS50853"/>
    </source>
</evidence>
<name>A0A1B6MHH7_9HEMI</name>
<dbReference type="InterPro" id="IPR013783">
    <property type="entry name" value="Ig-like_fold"/>
</dbReference>
<dbReference type="EMBL" id="GEBQ01004632">
    <property type="protein sequence ID" value="JAT35345.1"/>
    <property type="molecule type" value="Transcribed_RNA"/>
</dbReference>
<reference evidence="2" key="1">
    <citation type="submission" date="2015-11" db="EMBL/GenBank/DDBJ databases">
        <title>De novo transcriptome assembly of four potential Pierce s Disease insect vectors from Arizona vineyards.</title>
        <authorList>
            <person name="Tassone E.E."/>
        </authorList>
    </citation>
    <scope>NUCLEOTIDE SEQUENCE</scope>
</reference>
<protein>
    <recommendedName>
        <fullName evidence="1">Fibronectin type-III domain-containing protein</fullName>
    </recommendedName>
</protein>
<evidence type="ECO:0000313" key="2">
    <source>
        <dbReference type="EMBL" id="JAT35345.1"/>
    </source>
</evidence>
<sequence length="849" mass="94122">GPDCAQGCGRNRFGHDCGGVCSLHSRECRGLRLCTPGAGCHCAPGYLGFNCAIGCVDGKYGVDCRETCGHCASNSTCNIYTGECSMCEPGYYPPNCKQAYVYYSSEPNVTSPEYGKIILTFNPKNIAGHGSPKFYQVQYKEPEGQWINYITKIVPSNATSVSESIKGLSIGILYEVRVLLMDKNFNKYSGDLVKSSQILVKCFIPDTYDYNITTSTDNASTISIFWTYTNETETWCPVKWHEVVWKEDWELLSVVTEDNFTLTDLVPGATLELKVRTVTSGGYAPDSEIVVASLPYKAEMSPVKNLHIVSAHSTTAEIAWEPPRGSGSQKLTYRIIYKCVEQPACAPGCHNTLDVETATDTTSVSLGPLLPFAQYLVTVAVKDGPGSSIYVGTAEIVPQEIPRLSAEKPLRANTSLTVFWDRVPVCSSLFLGYYYKLVKESDSLNVLASGFTEDKSISFHNVTAKEDYIVRVYVVTTAGWNPKVYLTIPVTAAGEGAQDLTVYKCGRTMLGVRWAMKTTNGQEAEYTLTYTQGQDVESYTIKPSHCVVWPHLYCHTLQHLRPNRKYDVMIRVSDKVTQESWGEASVFAITKESFPTAPEGLTLVNVSSTSALIKWRHPLLANGIIRSFVISIEEITQFDPDNCCQDYPLIEIPVKEEKQAYETEVSGLQPASVYSLSVTAKTVGMGSSQHLEVVTSPPNLNYVDLPEIDIRSVTWSWQPQQNTKLDSFSVFSPLIKTRLLLVTDESLLKDQIPSGINNETLNALLYRLIGKQFYFIAEYTQGETITLPLSDGTAKSAWGTPFPFYWASGFSYQLIAAQITEYGGVYNADLAYSTIFIYTRNLIDLRQPN</sequence>
<dbReference type="PANTHER" id="PTHR46957">
    <property type="entry name" value="CYTOKINE RECEPTOR"/>
    <property type="match status" value="1"/>
</dbReference>
<dbReference type="GO" id="GO:0016020">
    <property type="term" value="C:membrane"/>
    <property type="evidence" value="ECO:0007669"/>
    <property type="project" value="UniProtKB-SubCell"/>
</dbReference>